<organism evidence="1 2">
    <name type="scientific">Parasponia andersonii</name>
    <name type="common">Sponia andersonii</name>
    <dbReference type="NCBI Taxonomy" id="3476"/>
    <lineage>
        <taxon>Eukaryota</taxon>
        <taxon>Viridiplantae</taxon>
        <taxon>Streptophyta</taxon>
        <taxon>Embryophyta</taxon>
        <taxon>Tracheophyta</taxon>
        <taxon>Spermatophyta</taxon>
        <taxon>Magnoliopsida</taxon>
        <taxon>eudicotyledons</taxon>
        <taxon>Gunneridae</taxon>
        <taxon>Pentapetalae</taxon>
        <taxon>rosids</taxon>
        <taxon>fabids</taxon>
        <taxon>Rosales</taxon>
        <taxon>Cannabaceae</taxon>
        <taxon>Parasponia</taxon>
    </lineage>
</organism>
<dbReference type="Proteomes" id="UP000237105">
    <property type="component" value="Unassembled WGS sequence"/>
</dbReference>
<dbReference type="AlphaFoldDB" id="A0A2P5DTC0"/>
<sequence length="85" mass="9686">HSFQSKNLKCLGPVEIDIALKEVHDGDSNRYMGGCRLFEQLLIIGYYWPIMEKDAMEFVRKYDACQKHANLIQASAVKMGSIHSP</sequence>
<keyword evidence="2" id="KW-1185">Reference proteome</keyword>
<reference evidence="2" key="1">
    <citation type="submission" date="2016-06" db="EMBL/GenBank/DDBJ databases">
        <title>Parallel loss of symbiosis genes in relatives of nitrogen-fixing non-legume Parasponia.</title>
        <authorList>
            <person name="Van Velzen R."/>
            <person name="Holmer R."/>
            <person name="Bu F."/>
            <person name="Rutten L."/>
            <person name="Van Zeijl A."/>
            <person name="Liu W."/>
            <person name="Santuari L."/>
            <person name="Cao Q."/>
            <person name="Sharma T."/>
            <person name="Shen D."/>
            <person name="Roswanjaya Y."/>
            <person name="Wardhani T."/>
            <person name="Kalhor M.S."/>
            <person name="Jansen J."/>
            <person name="Van den Hoogen J."/>
            <person name="Gungor B."/>
            <person name="Hartog M."/>
            <person name="Hontelez J."/>
            <person name="Verver J."/>
            <person name="Yang W.-C."/>
            <person name="Schijlen E."/>
            <person name="Repin R."/>
            <person name="Schilthuizen M."/>
            <person name="Schranz E."/>
            <person name="Heidstra R."/>
            <person name="Miyata K."/>
            <person name="Fedorova E."/>
            <person name="Kohlen W."/>
            <person name="Bisseling T."/>
            <person name="Smit S."/>
            <person name="Geurts R."/>
        </authorList>
    </citation>
    <scope>NUCLEOTIDE SEQUENCE [LARGE SCALE GENOMIC DNA]</scope>
    <source>
        <strain evidence="2">cv. WU1-14</strain>
    </source>
</reference>
<gene>
    <name evidence="1" type="ORF">PanWU01x14_035820</name>
</gene>
<evidence type="ECO:0000313" key="2">
    <source>
        <dbReference type="Proteomes" id="UP000237105"/>
    </source>
</evidence>
<dbReference type="Gene3D" id="1.10.340.70">
    <property type="match status" value="1"/>
</dbReference>
<comment type="caution">
    <text evidence="1">The sequence shown here is derived from an EMBL/GenBank/DDBJ whole genome shotgun (WGS) entry which is preliminary data.</text>
</comment>
<evidence type="ECO:0000313" key="1">
    <source>
        <dbReference type="EMBL" id="PON76528.1"/>
    </source>
</evidence>
<feature type="non-terminal residue" evidence="1">
    <location>
        <position position="1"/>
    </location>
</feature>
<dbReference type="OrthoDB" id="1163520at2759"/>
<evidence type="ECO:0008006" key="3">
    <source>
        <dbReference type="Google" id="ProtNLM"/>
    </source>
</evidence>
<protein>
    <recommendedName>
        <fullName evidence="3">Integrase zinc-binding domain-containing protein</fullName>
    </recommendedName>
</protein>
<dbReference type="EMBL" id="JXTB01000018">
    <property type="protein sequence ID" value="PON76528.1"/>
    <property type="molecule type" value="Genomic_DNA"/>
</dbReference>
<accession>A0A2P5DTC0</accession>
<name>A0A2P5DTC0_PARAD</name>
<proteinExistence type="predicted"/>